<dbReference type="RefSeq" id="WP_190027002.1">
    <property type="nucleotide sequence ID" value="NZ_BMUU01000003.1"/>
</dbReference>
<comment type="caution">
    <text evidence="3">The sequence shown here is derived from an EMBL/GenBank/DDBJ whole genome shotgun (WGS) entry which is preliminary data.</text>
</comment>
<protein>
    <submittedName>
        <fullName evidence="3">Uncharacterized protein</fullName>
    </submittedName>
</protein>
<feature type="transmembrane region" description="Helical" evidence="2">
    <location>
        <begin position="76"/>
        <end position="94"/>
    </location>
</feature>
<evidence type="ECO:0000313" key="3">
    <source>
        <dbReference type="EMBL" id="GGY29133.1"/>
    </source>
</evidence>
<feature type="transmembrane region" description="Helical" evidence="2">
    <location>
        <begin position="114"/>
        <end position="133"/>
    </location>
</feature>
<keyword evidence="2" id="KW-1133">Transmembrane helix</keyword>
<accession>A0ABQ2ZXN1</accession>
<evidence type="ECO:0000256" key="2">
    <source>
        <dbReference type="SAM" id="Phobius"/>
    </source>
</evidence>
<dbReference type="Proteomes" id="UP000600946">
    <property type="component" value="Unassembled WGS sequence"/>
</dbReference>
<name>A0ABQ2ZXN1_9ACTN</name>
<feature type="compositionally biased region" description="Basic and acidic residues" evidence="1">
    <location>
        <begin position="229"/>
        <end position="239"/>
    </location>
</feature>
<feature type="compositionally biased region" description="Pro residues" evidence="1">
    <location>
        <begin position="242"/>
        <end position="266"/>
    </location>
</feature>
<keyword evidence="4" id="KW-1185">Reference proteome</keyword>
<evidence type="ECO:0000313" key="4">
    <source>
        <dbReference type="Proteomes" id="UP000600946"/>
    </source>
</evidence>
<feature type="compositionally biased region" description="Basic and acidic residues" evidence="1">
    <location>
        <begin position="209"/>
        <end position="221"/>
    </location>
</feature>
<keyword evidence="2" id="KW-0472">Membrane</keyword>
<feature type="region of interest" description="Disordered" evidence="1">
    <location>
        <begin position="141"/>
        <end position="266"/>
    </location>
</feature>
<keyword evidence="2" id="KW-0812">Transmembrane</keyword>
<feature type="compositionally biased region" description="Basic and acidic residues" evidence="1">
    <location>
        <begin position="154"/>
        <end position="169"/>
    </location>
</feature>
<dbReference type="EMBL" id="BMUU01000003">
    <property type="protein sequence ID" value="GGY29133.1"/>
    <property type="molecule type" value="Genomic_DNA"/>
</dbReference>
<organism evidence="3 4">
    <name type="scientific">Streptomyces xanthochromogenes</name>
    <dbReference type="NCBI Taxonomy" id="67384"/>
    <lineage>
        <taxon>Bacteria</taxon>
        <taxon>Bacillati</taxon>
        <taxon>Actinomycetota</taxon>
        <taxon>Actinomycetes</taxon>
        <taxon>Kitasatosporales</taxon>
        <taxon>Streptomycetaceae</taxon>
        <taxon>Streptomyces</taxon>
    </lineage>
</organism>
<evidence type="ECO:0000256" key="1">
    <source>
        <dbReference type="SAM" id="MobiDB-lite"/>
    </source>
</evidence>
<reference evidence="4" key="1">
    <citation type="journal article" date="2019" name="Int. J. Syst. Evol. Microbiol.">
        <title>The Global Catalogue of Microorganisms (GCM) 10K type strain sequencing project: providing services to taxonomists for standard genome sequencing and annotation.</title>
        <authorList>
            <consortium name="The Broad Institute Genomics Platform"/>
            <consortium name="The Broad Institute Genome Sequencing Center for Infectious Disease"/>
            <person name="Wu L."/>
            <person name="Ma J."/>
        </authorList>
    </citation>
    <scope>NUCLEOTIDE SEQUENCE [LARGE SCALE GENOMIC DNA]</scope>
    <source>
        <strain evidence="4">JCM 4594</strain>
    </source>
</reference>
<feature type="transmembrane region" description="Helical" evidence="2">
    <location>
        <begin position="49"/>
        <end position="71"/>
    </location>
</feature>
<dbReference type="GeneID" id="96290336"/>
<proteinExistence type="predicted"/>
<gene>
    <name evidence="3" type="ORF">GCM10010326_23630</name>
</gene>
<sequence length="266" mass="27616">MARNVFGSILALIGATAAVWSPFRAWYDGRHGSTYRIDELFSGISADKAAVAGSVLLPLAFAALVTLVGLLLRSRVLVAVAGLVVLGFTILWMVRQGQAAGSLTVDSSGKGLGQGVAMALGGGVLLLLAAALMSGRRRTVREPTGYGVPTTDAAQHRAPAEHRPERPAEESPAYGDSGYGGPAHDGPDSRGQNPAHQGAPYGNPQEPPAHGDPHEGTREFPRYGAADEEPPHGGPREDPAPGTRPGPYEGPPRGPYEGPHGPPPRN</sequence>